<dbReference type="AlphaFoldDB" id="A0A5J9WBC9"/>
<keyword evidence="3" id="KW-1185">Reference proteome</keyword>
<organism evidence="2 3">
    <name type="scientific">Eragrostis curvula</name>
    <name type="common">weeping love grass</name>
    <dbReference type="NCBI Taxonomy" id="38414"/>
    <lineage>
        <taxon>Eukaryota</taxon>
        <taxon>Viridiplantae</taxon>
        <taxon>Streptophyta</taxon>
        <taxon>Embryophyta</taxon>
        <taxon>Tracheophyta</taxon>
        <taxon>Spermatophyta</taxon>
        <taxon>Magnoliopsida</taxon>
        <taxon>Liliopsida</taxon>
        <taxon>Poales</taxon>
        <taxon>Poaceae</taxon>
        <taxon>PACMAD clade</taxon>
        <taxon>Chloridoideae</taxon>
        <taxon>Eragrostideae</taxon>
        <taxon>Eragrostidinae</taxon>
        <taxon>Eragrostis</taxon>
    </lineage>
</organism>
<accession>A0A5J9WBC9</accession>
<evidence type="ECO:0000313" key="3">
    <source>
        <dbReference type="Proteomes" id="UP000324897"/>
    </source>
</evidence>
<reference evidence="2 3" key="1">
    <citation type="journal article" date="2019" name="Sci. Rep.">
        <title>A high-quality genome of Eragrostis curvula grass provides insights into Poaceae evolution and supports new strategies to enhance forage quality.</title>
        <authorList>
            <person name="Carballo J."/>
            <person name="Santos B.A.C.M."/>
            <person name="Zappacosta D."/>
            <person name="Garbus I."/>
            <person name="Selva J.P."/>
            <person name="Gallo C.A."/>
            <person name="Diaz A."/>
            <person name="Albertini E."/>
            <person name="Caccamo M."/>
            <person name="Echenique V."/>
        </authorList>
    </citation>
    <scope>NUCLEOTIDE SEQUENCE [LARGE SCALE GENOMIC DNA]</scope>
    <source>
        <strain evidence="3">cv. Victoria</strain>
        <tissue evidence="2">Leaf</tissue>
    </source>
</reference>
<dbReference type="Proteomes" id="UP000324897">
    <property type="component" value="Chromosome 5"/>
</dbReference>
<dbReference type="Gramene" id="TVU45303">
    <property type="protein sequence ID" value="TVU45303"/>
    <property type="gene ID" value="EJB05_04786"/>
</dbReference>
<sequence>VAMPHSLSFLSLSPLNHHTRPDVPAAGDKRRREHGTAQRGAAIKILRAKQERHEPGKQVQDLRTSYWWQFGSVLNPATEQGNNLPTGNGGGVGGRNSTGAAS</sequence>
<name>A0A5J9WBC9_9POAL</name>
<feature type="region of interest" description="Disordered" evidence="1">
    <location>
        <begin position="1"/>
        <end position="38"/>
    </location>
</feature>
<dbReference type="EMBL" id="RWGY01000004">
    <property type="protein sequence ID" value="TVU45303.1"/>
    <property type="molecule type" value="Genomic_DNA"/>
</dbReference>
<feature type="non-terminal residue" evidence="2">
    <location>
        <position position="1"/>
    </location>
</feature>
<evidence type="ECO:0000256" key="1">
    <source>
        <dbReference type="SAM" id="MobiDB-lite"/>
    </source>
</evidence>
<feature type="region of interest" description="Disordered" evidence="1">
    <location>
        <begin position="77"/>
        <end position="102"/>
    </location>
</feature>
<feature type="compositionally biased region" description="Basic and acidic residues" evidence="1">
    <location>
        <begin position="27"/>
        <end position="36"/>
    </location>
</feature>
<feature type="compositionally biased region" description="Gly residues" evidence="1">
    <location>
        <begin position="87"/>
        <end position="96"/>
    </location>
</feature>
<comment type="caution">
    <text evidence="2">The sequence shown here is derived from an EMBL/GenBank/DDBJ whole genome shotgun (WGS) entry which is preliminary data.</text>
</comment>
<feature type="compositionally biased region" description="Low complexity" evidence="1">
    <location>
        <begin position="1"/>
        <end position="15"/>
    </location>
</feature>
<proteinExistence type="predicted"/>
<gene>
    <name evidence="2" type="ORF">EJB05_04786</name>
</gene>
<protein>
    <submittedName>
        <fullName evidence="2">Uncharacterized protein</fullName>
    </submittedName>
</protein>
<evidence type="ECO:0000313" key="2">
    <source>
        <dbReference type="EMBL" id="TVU45303.1"/>
    </source>
</evidence>